<keyword evidence="2" id="KW-1185">Reference proteome</keyword>
<name>A0A9C6U7J2_FRAOC</name>
<dbReference type="AlphaFoldDB" id="A0A9C6U7J2"/>
<feature type="coiled-coil region" evidence="1">
    <location>
        <begin position="59"/>
        <end position="125"/>
    </location>
</feature>
<reference evidence="3" key="1">
    <citation type="submission" date="2025-08" db="UniProtKB">
        <authorList>
            <consortium name="RefSeq"/>
        </authorList>
    </citation>
    <scope>IDENTIFICATION</scope>
    <source>
        <tissue evidence="3">Whole organism</tissue>
    </source>
</reference>
<evidence type="ECO:0000313" key="2">
    <source>
        <dbReference type="Proteomes" id="UP000504606"/>
    </source>
</evidence>
<dbReference type="RefSeq" id="XP_052126771.1">
    <property type="nucleotide sequence ID" value="XM_052270811.1"/>
</dbReference>
<dbReference type="GeneID" id="127750134"/>
<accession>A0A9C6U7J2</accession>
<dbReference type="Proteomes" id="UP000504606">
    <property type="component" value="Unplaced"/>
</dbReference>
<proteinExistence type="predicted"/>
<sequence>MKTITVAIKCFIKKIMPSQAFSAARPPCPCARWSCSVKGRVASCFTTPSAHRSCLRGDMVVLRRKCEEKEFQLDFLEESFKVEKRKFQDLQQAFQKRTQDLEAQVEKLTLENMELNKRIEILLEVQSSCPASSERGSDATSL</sequence>
<keyword evidence="1" id="KW-0175">Coiled coil</keyword>
<gene>
    <name evidence="3" type="primary">LOC127750134</name>
</gene>
<evidence type="ECO:0000313" key="3">
    <source>
        <dbReference type="RefSeq" id="XP_052126771.1"/>
    </source>
</evidence>
<protein>
    <submittedName>
        <fullName evidence="3">Uncharacterized protein LOC127750134</fullName>
    </submittedName>
</protein>
<evidence type="ECO:0000256" key="1">
    <source>
        <dbReference type="SAM" id="Coils"/>
    </source>
</evidence>
<organism evidence="2 3">
    <name type="scientific">Frankliniella occidentalis</name>
    <name type="common">Western flower thrips</name>
    <name type="synonym">Euthrips occidentalis</name>
    <dbReference type="NCBI Taxonomy" id="133901"/>
    <lineage>
        <taxon>Eukaryota</taxon>
        <taxon>Metazoa</taxon>
        <taxon>Ecdysozoa</taxon>
        <taxon>Arthropoda</taxon>
        <taxon>Hexapoda</taxon>
        <taxon>Insecta</taxon>
        <taxon>Pterygota</taxon>
        <taxon>Neoptera</taxon>
        <taxon>Paraneoptera</taxon>
        <taxon>Thysanoptera</taxon>
        <taxon>Terebrantia</taxon>
        <taxon>Thripoidea</taxon>
        <taxon>Thripidae</taxon>
        <taxon>Frankliniella</taxon>
    </lineage>
</organism>
<dbReference type="KEGG" id="foc:127750134"/>